<gene>
    <name evidence="2" type="ORF">GCM10023211_16170</name>
</gene>
<dbReference type="RefSeq" id="WP_345490718.1">
    <property type="nucleotide sequence ID" value="NZ_BAABHY010000001.1"/>
</dbReference>
<feature type="domain" description="Pili assembly chaperone N-terminal" evidence="1">
    <location>
        <begin position="39"/>
        <end position="156"/>
    </location>
</feature>
<dbReference type="EMBL" id="BAABHY010000001">
    <property type="protein sequence ID" value="GAA5111064.1"/>
    <property type="molecule type" value="Genomic_DNA"/>
</dbReference>
<dbReference type="InterPro" id="IPR016147">
    <property type="entry name" value="Pili_assmbl_chaperone_N"/>
</dbReference>
<dbReference type="PANTHER" id="PTHR30251">
    <property type="entry name" value="PILUS ASSEMBLY CHAPERONE"/>
    <property type="match status" value="1"/>
</dbReference>
<dbReference type="InterPro" id="IPR050643">
    <property type="entry name" value="Periplasmic_pilus_chap"/>
</dbReference>
<reference evidence="3" key="1">
    <citation type="journal article" date="2019" name="Int. J. Syst. Evol. Microbiol.">
        <title>The Global Catalogue of Microorganisms (GCM) 10K type strain sequencing project: providing services to taxonomists for standard genome sequencing and annotation.</title>
        <authorList>
            <consortium name="The Broad Institute Genomics Platform"/>
            <consortium name="The Broad Institute Genome Sequencing Center for Infectious Disease"/>
            <person name="Wu L."/>
            <person name="Ma J."/>
        </authorList>
    </citation>
    <scope>NUCLEOTIDE SEQUENCE [LARGE SCALE GENOMIC DNA]</scope>
    <source>
        <strain evidence="3">JCM 18050</strain>
    </source>
</reference>
<sequence>MFHNFFNHVTTWKIYVLKLIKWGCLFHLLFISQSLNASIVIWPTNLVMEQNEKSVILRLENRGNQPVVLQMRIYQWTQVNGEEQLLPQQNVIGSPPMMTIASGSQQIVRIINKKTALANEELTYRLVLDEIPTQPKGQQGVNFQMRYSLPLFIYGAGLKHNVIDENVQNDLSWRFVNSKGNKWLEFNNQGNTHLHLSHIDMNQKTAGLLSTYVLPHSVIRLKVNNTLNEPSQLTMTINGQKSYTVKKR</sequence>
<evidence type="ECO:0000313" key="3">
    <source>
        <dbReference type="Proteomes" id="UP001500171"/>
    </source>
</evidence>
<keyword evidence="3" id="KW-1185">Reference proteome</keyword>
<evidence type="ECO:0000313" key="2">
    <source>
        <dbReference type="EMBL" id="GAA5111064.1"/>
    </source>
</evidence>
<proteinExistence type="predicted"/>
<dbReference type="Proteomes" id="UP001500171">
    <property type="component" value="Unassembled WGS sequence"/>
</dbReference>
<protein>
    <submittedName>
        <fullName evidence="2">Molecular chaperone</fullName>
    </submittedName>
</protein>
<organism evidence="2 3">
    <name type="scientific">Orbus sasakiae</name>
    <dbReference type="NCBI Taxonomy" id="1078475"/>
    <lineage>
        <taxon>Bacteria</taxon>
        <taxon>Pseudomonadati</taxon>
        <taxon>Pseudomonadota</taxon>
        <taxon>Gammaproteobacteria</taxon>
        <taxon>Orbales</taxon>
        <taxon>Orbaceae</taxon>
        <taxon>Orbus</taxon>
    </lineage>
</organism>
<dbReference type="PANTHER" id="PTHR30251:SF4">
    <property type="entry name" value="SLR1668 PROTEIN"/>
    <property type="match status" value="1"/>
</dbReference>
<accession>A0ABP9N710</accession>
<evidence type="ECO:0000259" key="1">
    <source>
        <dbReference type="Pfam" id="PF00345"/>
    </source>
</evidence>
<comment type="caution">
    <text evidence="2">The sequence shown here is derived from an EMBL/GenBank/DDBJ whole genome shotgun (WGS) entry which is preliminary data.</text>
</comment>
<dbReference type="Pfam" id="PF00345">
    <property type="entry name" value="PapD_N"/>
    <property type="match status" value="1"/>
</dbReference>
<dbReference type="Gene3D" id="2.60.40.10">
    <property type="entry name" value="Immunoglobulins"/>
    <property type="match status" value="1"/>
</dbReference>
<dbReference type="InterPro" id="IPR013783">
    <property type="entry name" value="Ig-like_fold"/>
</dbReference>
<name>A0ABP9N710_9GAMM</name>
<dbReference type="InterPro" id="IPR008962">
    <property type="entry name" value="PapD-like_sf"/>
</dbReference>
<dbReference type="SUPFAM" id="SSF49354">
    <property type="entry name" value="PapD-like"/>
    <property type="match status" value="1"/>
</dbReference>